<reference evidence="2" key="1">
    <citation type="submission" date="2016-11" db="EMBL/GenBank/DDBJ databases">
        <authorList>
            <person name="Varghese N."/>
            <person name="Submissions S."/>
        </authorList>
    </citation>
    <scope>NUCLEOTIDE SEQUENCE [LARGE SCALE GENOMIC DNA]</scope>
    <source>
        <strain evidence="2">DSM 24724</strain>
    </source>
</reference>
<gene>
    <name evidence="1" type="ORF">SAMN05444484_103176</name>
</gene>
<name>A0A1M7F0T8_9FLAO</name>
<dbReference type="EMBL" id="FRBT01000003">
    <property type="protein sequence ID" value="SHL97702.1"/>
    <property type="molecule type" value="Genomic_DNA"/>
</dbReference>
<evidence type="ECO:0000313" key="1">
    <source>
        <dbReference type="EMBL" id="SHL97702.1"/>
    </source>
</evidence>
<dbReference type="OrthoDB" id="2611054at2"/>
<protein>
    <recommendedName>
        <fullName evidence="3">DUF2262 domain-containing protein</fullName>
    </recommendedName>
</protein>
<accession>A0A1M7F0T8</accession>
<keyword evidence="2" id="KW-1185">Reference proteome</keyword>
<sequence>MNENNNVYETKFGQLVLGDGPENDFYWTGYISNTFFSNKIPVYVFTKNSNISSQTIDFMQTIVSDIDRYLETAILFIKQTLSEQKEKYNIRENEYEFLSLEVKLFPVDLPELTFWEDSIEWMIRFAEGNFYICDPLGIGVTFKFDQPISVDNLEDSELI</sequence>
<dbReference type="Proteomes" id="UP000184028">
    <property type="component" value="Unassembled WGS sequence"/>
</dbReference>
<dbReference type="AlphaFoldDB" id="A0A1M7F0T8"/>
<evidence type="ECO:0000313" key="2">
    <source>
        <dbReference type="Proteomes" id="UP000184028"/>
    </source>
</evidence>
<dbReference type="RefSeq" id="WP_068842556.1">
    <property type="nucleotide sequence ID" value="NZ_FRBT01000003.1"/>
</dbReference>
<evidence type="ECO:0008006" key="3">
    <source>
        <dbReference type="Google" id="ProtNLM"/>
    </source>
</evidence>
<organism evidence="1 2">
    <name type="scientific">Flavobacterium chilense</name>
    <dbReference type="NCBI Taxonomy" id="946677"/>
    <lineage>
        <taxon>Bacteria</taxon>
        <taxon>Pseudomonadati</taxon>
        <taxon>Bacteroidota</taxon>
        <taxon>Flavobacteriia</taxon>
        <taxon>Flavobacteriales</taxon>
        <taxon>Flavobacteriaceae</taxon>
        <taxon>Flavobacterium</taxon>
    </lineage>
</organism>
<proteinExistence type="predicted"/>